<name>A0A4R2KNW6_9FIRM</name>
<dbReference type="EMBL" id="SLWV01000013">
    <property type="protein sequence ID" value="TCO74422.1"/>
    <property type="molecule type" value="Genomic_DNA"/>
</dbReference>
<comment type="caution">
    <text evidence="1">The sequence shown here is derived from an EMBL/GenBank/DDBJ whole genome shotgun (WGS) entry which is preliminary data.</text>
</comment>
<keyword evidence="2" id="KW-1185">Reference proteome</keyword>
<protein>
    <submittedName>
        <fullName evidence="1">Uncharacterized protein</fullName>
    </submittedName>
</protein>
<accession>A0A4R2KNW6</accession>
<dbReference type="OrthoDB" id="9767361at2"/>
<reference evidence="1 2" key="1">
    <citation type="submission" date="2019-03" db="EMBL/GenBank/DDBJ databases">
        <title>Genomic Encyclopedia of Type Strains, Phase IV (KMG-IV): sequencing the most valuable type-strain genomes for metagenomic binning, comparative biology and taxonomic classification.</title>
        <authorList>
            <person name="Goeker M."/>
        </authorList>
    </citation>
    <scope>NUCLEOTIDE SEQUENCE [LARGE SCALE GENOMIC DNA]</scope>
    <source>
        <strain evidence="1 2">DSM 102940</strain>
    </source>
</reference>
<proteinExistence type="predicted"/>
<dbReference type="Proteomes" id="UP000294919">
    <property type="component" value="Unassembled WGS sequence"/>
</dbReference>
<sequence>MFPTSITIGSGRSGSILTPVFYICATAGNAWGQIISGHKSVYPSQILMVNKSPSMDFQVNCEIGEVQEPKIKDKHKIFKRFYENKGV</sequence>
<evidence type="ECO:0000313" key="2">
    <source>
        <dbReference type="Proteomes" id="UP000294919"/>
    </source>
</evidence>
<organism evidence="1 2">
    <name type="scientific">Marinisporobacter balticus</name>
    <dbReference type="NCBI Taxonomy" id="2018667"/>
    <lineage>
        <taxon>Bacteria</taxon>
        <taxon>Bacillati</taxon>
        <taxon>Bacillota</taxon>
        <taxon>Clostridia</taxon>
        <taxon>Peptostreptococcales</taxon>
        <taxon>Thermotaleaceae</taxon>
        <taxon>Marinisporobacter</taxon>
    </lineage>
</organism>
<evidence type="ECO:0000313" key="1">
    <source>
        <dbReference type="EMBL" id="TCO74422.1"/>
    </source>
</evidence>
<dbReference type="RefSeq" id="WP_132245551.1">
    <property type="nucleotide sequence ID" value="NZ_SLWV01000013.1"/>
</dbReference>
<gene>
    <name evidence="1" type="ORF">EV214_11368</name>
</gene>
<dbReference type="AlphaFoldDB" id="A0A4R2KNW6"/>